<keyword evidence="6" id="KW-1185">Reference proteome</keyword>
<evidence type="ECO:0000256" key="1">
    <source>
        <dbReference type="ARBA" id="ARBA00009649"/>
    </source>
</evidence>
<evidence type="ECO:0000259" key="3">
    <source>
        <dbReference type="PROSITE" id="PS50054"/>
    </source>
</evidence>
<dbReference type="GO" id="GO:0005737">
    <property type="term" value="C:cytoplasm"/>
    <property type="evidence" value="ECO:0007669"/>
    <property type="project" value="TreeGrafter"/>
</dbReference>
<feature type="region of interest" description="Disordered" evidence="2">
    <location>
        <begin position="210"/>
        <end position="236"/>
    </location>
</feature>
<gene>
    <name evidence="5" type="ORF">Fcan01_11976</name>
</gene>
<protein>
    <submittedName>
        <fullName evidence="5">Serine/threonine/tyrosine-interacting protein B</fullName>
    </submittedName>
</protein>
<dbReference type="PROSITE" id="PS50056">
    <property type="entry name" value="TYR_PHOSPHATASE_2"/>
    <property type="match status" value="1"/>
</dbReference>
<dbReference type="Pfam" id="PF00782">
    <property type="entry name" value="DSPc"/>
    <property type="match status" value="1"/>
</dbReference>
<dbReference type="OMA" id="EWRYEMR"/>
<dbReference type="Proteomes" id="UP000198287">
    <property type="component" value="Unassembled WGS sequence"/>
</dbReference>
<sequence length="236" mass="26820">MDNDDMEMDSQEKPAQQNGVAEALCSYDTPSYPVLPAIEMDDWQYVMRRTMQEIIPGLYLGPYAAAAKSKMQELKDSGISHIVCVREFRERNLIRPNHPDDFQYLVVEVEDSSMANIIPHFRTVNPFIKFALNNGGKVLVHGSAGISRSVALVIAYIMETYGVTTQEAHKYVQSIRFCSNPNEGFMHQLREYEPIYRAMHVVPRALPSTLPTQKSCKRSLDEDEDYHKGPNKGGKF</sequence>
<dbReference type="InterPro" id="IPR020422">
    <property type="entry name" value="TYR_PHOSPHATASE_DUAL_dom"/>
</dbReference>
<evidence type="ECO:0000256" key="2">
    <source>
        <dbReference type="SAM" id="MobiDB-lite"/>
    </source>
</evidence>
<evidence type="ECO:0000313" key="5">
    <source>
        <dbReference type="EMBL" id="OXA53267.1"/>
    </source>
</evidence>
<dbReference type="SMART" id="SM00195">
    <property type="entry name" value="DSPc"/>
    <property type="match status" value="1"/>
</dbReference>
<dbReference type="PANTHER" id="PTHR46588">
    <property type="entry name" value="SERINE/THREONINE/TYROSINE-INTERACTING PROTEIN"/>
    <property type="match status" value="1"/>
</dbReference>
<dbReference type="OrthoDB" id="426001at2759"/>
<dbReference type="STRING" id="158441.A0A226E8C2"/>
<dbReference type="AlphaFoldDB" id="A0A226E8C2"/>
<proteinExistence type="inferred from homology"/>
<reference evidence="5 6" key="1">
    <citation type="submission" date="2015-12" db="EMBL/GenBank/DDBJ databases">
        <title>The genome of Folsomia candida.</title>
        <authorList>
            <person name="Faddeeva A."/>
            <person name="Derks M.F."/>
            <person name="Anvar Y."/>
            <person name="Smit S."/>
            <person name="Van Straalen N."/>
            <person name="Roelofs D."/>
        </authorList>
    </citation>
    <scope>NUCLEOTIDE SEQUENCE [LARGE SCALE GENOMIC DNA]</scope>
    <source>
        <strain evidence="5 6">VU population</strain>
        <tissue evidence="5">Whole body</tissue>
    </source>
</reference>
<comment type="caution">
    <text evidence="5">The sequence shown here is derived from an EMBL/GenBank/DDBJ whole genome shotgun (WGS) entry which is preliminary data.</text>
</comment>
<evidence type="ECO:0000313" key="6">
    <source>
        <dbReference type="Proteomes" id="UP000198287"/>
    </source>
</evidence>
<dbReference type="FunFam" id="3.90.190.10:FF:000036">
    <property type="entry name" value="Serine/threonine/tyrosine-interacting protein a"/>
    <property type="match status" value="1"/>
</dbReference>
<dbReference type="CDD" id="cd14522">
    <property type="entry name" value="DSP_STYX"/>
    <property type="match status" value="1"/>
</dbReference>
<dbReference type="GO" id="GO:0070372">
    <property type="term" value="P:regulation of ERK1 and ERK2 cascade"/>
    <property type="evidence" value="ECO:0007669"/>
    <property type="project" value="TreeGrafter"/>
</dbReference>
<name>A0A226E8C2_FOLCA</name>
<organism evidence="5 6">
    <name type="scientific">Folsomia candida</name>
    <name type="common">Springtail</name>
    <dbReference type="NCBI Taxonomy" id="158441"/>
    <lineage>
        <taxon>Eukaryota</taxon>
        <taxon>Metazoa</taxon>
        <taxon>Ecdysozoa</taxon>
        <taxon>Arthropoda</taxon>
        <taxon>Hexapoda</taxon>
        <taxon>Collembola</taxon>
        <taxon>Entomobryomorpha</taxon>
        <taxon>Isotomoidea</taxon>
        <taxon>Isotomidae</taxon>
        <taxon>Proisotominae</taxon>
        <taxon>Folsomia</taxon>
    </lineage>
</organism>
<dbReference type="GO" id="GO:1990444">
    <property type="term" value="F:F-box domain binding"/>
    <property type="evidence" value="ECO:0007669"/>
    <property type="project" value="TreeGrafter"/>
</dbReference>
<dbReference type="InterPro" id="IPR052449">
    <property type="entry name" value="STYX-Interacting_Phosphatase"/>
</dbReference>
<feature type="domain" description="Tyrosine-protein phosphatase" evidence="3">
    <location>
        <begin position="50"/>
        <end position="198"/>
    </location>
</feature>
<dbReference type="GO" id="GO:0005654">
    <property type="term" value="C:nucleoplasm"/>
    <property type="evidence" value="ECO:0007669"/>
    <property type="project" value="TreeGrafter"/>
</dbReference>
<feature type="domain" description="Tyrosine specific protein phosphatases" evidence="4">
    <location>
        <begin position="115"/>
        <end position="176"/>
    </location>
</feature>
<dbReference type="PROSITE" id="PS50054">
    <property type="entry name" value="TYR_PHOSPHATASE_DUAL"/>
    <property type="match status" value="1"/>
</dbReference>
<comment type="similarity">
    <text evidence="1">Belongs to the protein-tyrosine phosphatase family. Non-receptor class subfamily.</text>
</comment>
<dbReference type="InterPro" id="IPR029021">
    <property type="entry name" value="Prot-tyrosine_phosphatase-like"/>
</dbReference>
<dbReference type="PANTHER" id="PTHR46588:SF1">
    <property type="entry name" value="SERINE_THREONINE_TYROSINE-INTERACTING PROTEIN"/>
    <property type="match status" value="1"/>
</dbReference>
<accession>A0A226E8C2</accession>
<dbReference type="EMBL" id="LNIX01000006">
    <property type="protein sequence ID" value="OXA53267.1"/>
    <property type="molecule type" value="Genomic_DNA"/>
</dbReference>
<dbReference type="InterPro" id="IPR000340">
    <property type="entry name" value="Dual-sp_phosphatase_cat-dom"/>
</dbReference>
<dbReference type="InterPro" id="IPR000387">
    <property type="entry name" value="Tyr_Pase_dom"/>
</dbReference>
<dbReference type="Gene3D" id="3.90.190.10">
    <property type="entry name" value="Protein tyrosine phosphatase superfamily"/>
    <property type="match status" value="1"/>
</dbReference>
<dbReference type="GO" id="GO:0062026">
    <property type="term" value="P:negative regulation of SCF-dependent proteasomal ubiquitin-dependent catabolic process"/>
    <property type="evidence" value="ECO:0007669"/>
    <property type="project" value="TreeGrafter"/>
</dbReference>
<dbReference type="SUPFAM" id="SSF52799">
    <property type="entry name" value="(Phosphotyrosine protein) phosphatases II"/>
    <property type="match status" value="1"/>
</dbReference>
<evidence type="ECO:0000259" key="4">
    <source>
        <dbReference type="PROSITE" id="PS50056"/>
    </source>
</evidence>